<dbReference type="Gene3D" id="3.40.140.10">
    <property type="entry name" value="Cytidine Deaminase, domain 2"/>
    <property type="match status" value="1"/>
</dbReference>
<name>A0A9P6RAV5_9FUNG</name>
<keyword evidence="7" id="KW-0482">Metalloprotease</keyword>
<dbReference type="OrthoDB" id="361870at2759"/>
<gene>
    <name evidence="11" type="ORF">BGZ97_007245</name>
</gene>
<evidence type="ECO:0000256" key="7">
    <source>
        <dbReference type="ARBA" id="ARBA00023049"/>
    </source>
</evidence>
<dbReference type="InterPro" id="IPR025657">
    <property type="entry name" value="RadC_JAB"/>
</dbReference>
<accession>A0A9P6RAV5</accession>
<evidence type="ECO:0000313" key="12">
    <source>
        <dbReference type="Proteomes" id="UP000823405"/>
    </source>
</evidence>
<evidence type="ECO:0000256" key="6">
    <source>
        <dbReference type="ARBA" id="ARBA00022980"/>
    </source>
</evidence>
<dbReference type="GO" id="GO:0003735">
    <property type="term" value="F:structural constituent of ribosome"/>
    <property type="evidence" value="ECO:0007669"/>
    <property type="project" value="InterPro"/>
</dbReference>
<dbReference type="GO" id="GO:0005840">
    <property type="term" value="C:ribosome"/>
    <property type="evidence" value="ECO:0007669"/>
    <property type="project" value="UniProtKB-KW"/>
</dbReference>
<evidence type="ECO:0000256" key="3">
    <source>
        <dbReference type="ARBA" id="ARBA00022723"/>
    </source>
</evidence>
<dbReference type="NCBIfam" id="TIGR00608">
    <property type="entry name" value="radc"/>
    <property type="match status" value="1"/>
</dbReference>
<dbReference type="InterPro" id="IPR034704">
    <property type="entry name" value="Ribosomal_bL28/bL31-like_sf"/>
</dbReference>
<dbReference type="SUPFAM" id="SSF47781">
    <property type="entry name" value="RuvA domain 2-like"/>
    <property type="match status" value="1"/>
</dbReference>
<dbReference type="InterPro" id="IPR020891">
    <property type="entry name" value="UPF0758_CS"/>
</dbReference>
<dbReference type="InterPro" id="IPR001405">
    <property type="entry name" value="UPF0758"/>
</dbReference>
<keyword evidence="2" id="KW-0645">Protease</keyword>
<keyword evidence="3" id="KW-0479">Metal-binding</keyword>
<protein>
    <recommendedName>
        <fullName evidence="10">MPN domain-containing protein</fullName>
    </recommendedName>
</protein>
<evidence type="ECO:0000256" key="4">
    <source>
        <dbReference type="ARBA" id="ARBA00022801"/>
    </source>
</evidence>
<dbReference type="SUPFAM" id="SSF143800">
    <property type="entry name" value="L28p-like"/>
    <property type="match status" value="1"/>
</dbReference>
<reference evidence="11" key="1">
    <citation type="journal article" date="2020" name="Fungal Divers.">
        <title>Resolving the Mortierellaceae phylogeny through synthesis of multi-gene phylogenetics and phylogenomics.</title>
        <authorList>
            <person name="Vandepol N."/>
            <person name="Liber J."/>
            <person name="Desiro A."/>
            <person name="Na H."/>
            <person name="Kennedy M."/>
            <person name="Barry K."/>
            <person name="Grigoriev I.V."/>
            <person name="Miller A.N."/>
            <person name="O'Donnell K."/>
            <person name="Stajich J.E."/>
            <person name="Bonito G."/>
        </authorList>
    </citation>
    <scope>NUCLEOTIDE SEQUENCE</scope>
    <source>
        <strain evidence="11">NVP60</strain>
    </source>
</reference>
<dbReference type="Pfam" id="PF20582">
    <property type="entry name" value="UPF0758_N"/>
    <property type="match status" value="1"/>
</dbReference>
<proteinExistence type="inferred from homology"/>
<evidence type="ECO:0000313" key="11">
    <source>
        <dbReference type="EMBL" id="KAG0316205.1"/>
    </source>
</evidence>
<dbReference type="GO" id="GO:1990904">
    <property type="term" value="C:ribonucleoprotein complex"/>
    <property type="evidence" value="ECO:0007669"/>
    <property type="project" value="UniProtKB-KW"/>
</dbReference>
<evidence type="ECO:0000256" key="9">
    <source>
        <dbReference type="SAM" id="MobiDB-lite"/>
    </source>
</evidence>
<comment type="similarity">
    <text evidence="1">Belongs to the bacterial ribosomal protein bL28 family.</text>
</comment>
<dbReference type="AlphaFoldDB" id="A0A9P6RAV5"/>
<dbReference type="Pfam" id="PF00830">
    <property type="entry name" value="Ribosomal_L28"/>
    <property type="match status" value="1"/>
</dbReference>
<feature type="domain" description="MPN" evidence="10">
    <location>
        <begin position="111"/>
        <end position="235"/>
    </location>
</feature>
<dbReference type="InterPro" id="IPR037147">
    <property type="entry name" value="Ribosomal_bL28_sf"/>
</dbReference>
<dbReference type="PANTHER" id="PTHR30471:SF3">
    <property type="entry name" value="UPF0758 PROTEIN YEES-RELATED"/>
    <property type="match status" value="1"/>
</dbReference>
<evidence type="ECO:0000259" key="10">
    <source>
        <dbReference type="PROSITE" id="PS50249"/>
    </source>
</evidence>
<dbReference type="InterPro" id="IPR026569">
    <property type="entry name" value="Ribosomal_bL28"/>
</dbReference>
<dbReference type="InterPro" id="IPR037518">
    <property type="entry name" value="MPN"/>
</dbReference>
<dbReference type="GO" id="GO:0008237">
    <property type="term" value="F:metallopeptidase activity"/>
    <property type="evidence" value="ECO:0007669"/>
    <property type="project" value="UniProtKB-KW"/>
</dbReference>
<keyword evidence="4" id="KW-0378">Hydrolase</keyword>
<sequence length="310" mass="34445">MRQLANGSSHAIHAWPNSERPREKLANAGPAALSNAELLAIFLRVGVAGQSAVDLGRTLINHFGSLRTLLNASHADLKAVHGMGPAKIAQLHAISELIQRALAEELRNNTYLESPAAVRDYLKLLIGTRPYEVFVCLYLDARHRLIRAEESSRGTLTQTTVYPREISRQALLLNAASLVVAHNHPSGTVAASPADQHLTKQLQAVLALFEIKLLDHFISASGFRREIQNANVTNRTQMHQVNANVPSESFYARISLLTKRRYLPNLQYRRIWVESENRDVRLRISSAALRLIDKKGIDAVLADLRARGEI</sequence>
<dbReference type="EMBL" id="JAAAIN010000321">
    <property type="protein sequence ID" value="KAG0316205.1"/>
    <property type="molecule type" value="Genomic_DNA"/>
</dbReference>
<keyword evidence="12" id="KW-1185">Reference proteome</keyword>
<dbReference type="Gene3D" id="2.30.170.40">
    <property type="entry name" value="Ribosomal protein L28/L24"/>
    <property type="match status" value="1"/>
</dbReference>
<keyword evidence="5" id="KW-0862">Zinc</keyword>
<dbReference type="PROSITE" id="PS50249">
    <property type="entry name" value="MPN"/>
    <property type="match status" value="1"/>
</dbReference>
<dbReference type="GO" id="GO:0046872">
    <property type="term" value="F:metal ion binding"/>
    <property type="evidence" value="ECO:0007669"/>
    <property type="project" value="UniProtKB-KW"/>
</dbReference>
<dbReference type="PROSITE" id="PS01302">
    <property type="entry name" value="UPF0758"/>
    <property type="match status" value="1"/>
</dbReference>
<dbReference type="Gene3D" id="1.10.150.20">
    <property type="entry name" value="5' to 3' exonuclease, C-terminal subdomain"/>
    <property type="match status" value="1"/>
</dbReference>
<comment type="caution">
    <text evidence="11">The sequence shown here is derived from an EMBL/GenBank/DDBJ whole genome shotgun (WGS) entry which is preliminary data.</text>
</comment>
<evidence type="ECO:0000256" key="1">
    <source>
        <dbReference type="ARBA" id="ARBA00008760"/>
    </source>
</evidence>
<organism evidence="11 12">
    <name type="scientific">Linnemannia gamsii</name>
    <dbReference type="NCBI Taxonomy" id="64522"/>
    <lineage>
        <taxon>Eukaryota</taxon>
        <taxon>Fungi</taxon>
        <taxon>Fungi incertae sedis</taxon>
        <taxon>Mucoromycota</taxon>
        <taxon>Mortierellomycotina</taxon>
        <taxon>Mortierellomycetes</taxon>
        <taxon>Mortierellales</taxon>
        <taxon>Mortierellaceae</taxon>
        <taxon>Linnemannia</taxon>
    </lineage>
</organism>
<evidence type="ECO:0000256" key="8">
    <source>
        <dbReference type="ARBA" id="ARBA00023274"/>
    </source>
</evidence>
<keyword evidence="6" id="KW-0689">Ribosomal protein</keyword>
<dbReference type="InterPro" id="IPR046778">
    <property type="entry name" value="UPF0758_N"/>
</dbReference>
<dbReference type="InterPro" id="IPR010994">
    <property type="entry name" value="RuvA_2-like"/>
</dbReference>
<dbReference type="Proteomes" id="UP000823405">
    <property type="component" value="Unassembled WGS sequence"/>
</dbReference>
<feature type="region of interest" description="Disordered" evidence="9">
    <location>
        <begin position="1"/>
        <end position="23"/>
    </location>
</feature>
<dbReference type="GO" id="GO:0006508">
    <property type="term" value="P:proteolysis"/>
    <property type="evidence" value="ECO:0007669"/>
    <property type="project" value="UniProtKB-KW"/>
</dbReference>
<dbReference type="NCBIfam" id="NF000642">
    <property type="entry name" value="PRK00024.1"/>
    <property type="match status" value="1"/>
</dbReference>
<dbReference type="CDD" id="cd08071">
    <property type="entry name" value="MPN_DUF2466"/>
    <property type="match status" value="1"/>
</dbReference>
<keyword evidence="8" id="KW-0687">Ribonucleoprotein</keyword>
<evidence type="ECO:0000256" key="5">
    <source>
        <dbReference type="ARBA" id="ARBA00022833"/>
    </source>
</evidence>
<evidence type="ECO:0000256" key="2">
    <source>
        <dbReference type="ARBA" id="ARBA00022670"/>
    </source>
</evidence>
<dbReference type="Pfam" id="PF04002">
    <property type="entry name" value="RadC"/>
    <property type="match status" value="1"/>
</dbReference>
<dbReference type="PANTHER" id="PTHR30471">
    <property type="entry name" value="DNA REPAIR PROTEIN RADC"/>
    <property type="match status" value="1"/>
</dbReference>